<evidence type="ECO:0000313" key="1">
    <source>
        <dbReference type="EMBL" id="EHO63120.1"/>
    </source>
</evidence>
<dbReference type="HOGENOM" id="CLU_2034338_0_0_9"/>
<accession>H1D023</accession>
<dbReference type="AlphaFoldDB" id="H1D023"/>
<reference evidence="1 2" key="1">
    <citation type="submission" date="2011-11" db="EMBL/GenBank/DDBJ databases">
        <title>The Genome Sequence of Dialister succinatiphilus YIT 11850.</title>
        <authorList>
            <consortium name="The Broad Institute Genome Sequencing Platform"/>
            <person name="Earl A."/>
            <person name="Ward D."/>
            <person name="Feldgarden M."/>
            <person name="Gevers D."/>
            <person name="Morotomi M."/>
            <person name="Young S.K."/>
            <person name="Zeng Q."/>
            <person name="Gargeya S."/>
            <person name="Fitzgerald M."/>
            <person name="Haas B."/>
            <person name="Abouelleil A."/>
            <person name="Alvarado L."/>
            <person name="Arachchi H.M."/>
            <person name="Berlin A."/>
            <person name="Brown A."/>
            <person name="Chapman S.B."/>
            <person name="Dunbar C."/>
            <person name="Gearin G."/>
            <person name="Goldberg J."/>
            <person name="Griggs A."/>
            <person name="Gujja S."/>
            <person name="Heiman D."/>
            <person name="Howarth C."/>
            <person name="Lui A."/>
            <person name="MacDonald P.J.P."/>
            <person name="Montmayeur A."/>
            <person name="Murphy C."/>
            <person name="Neiman D."/>
            <person name="Pearson M."/>
            <person name="Priest M."/>
            <person name="Roberts A."/>
            <person name="Saif S."/>
            <person name="Shea T."/>
            <person name="Sisk P."/>
            <person name="Stolte C."/>
            <person name="Sykes S."/>
            <person name="Wortman J."/>
            <person name="Nusbaum C."/>
            <person name="Birren B."/>
        </authorList>
    </citation>
    <scope>NUCLEOTIDE SEQUENCE [LARGE SCALE GENOMIC DNA]</scope>
    <source>
        <strain evidence="1 2">YIT 11850</strain>
    </source>
</reference>
<organism evidence="1 2">
    <name type="scientific">Dialister succinatiphilus YIT 11850</name>
    <dbReference type="NCBI Taxonomy" id="742743"/>
    <lineage>
        <taxon>Bacteria</taxon>
        <taxon>Bacillati</taxon>
        <taxon>Bacillota</taxon>
        <taxon>Negativicutes</taxon>
        <taxon>Veillonellales</taxon>
        <taxon>Veillonellaceae</taxon>
        <taxon>Dialister</taxon>
    </lineage>
</organism>
<dbReference type="EMBL" id="ADLT01000021">
    <property type="protein sequence ID" value="EHO63120.1"/>
    <property type="molecule type" value="Genomic_DNA"/>
</dbReference>
<proteinExistence type="predicted"/>
<sequence length="121" mass="13286">MTAFQAEGCGIALTGDEHKVSVTGLAFYIIWHEKHSGDQPPKGENAEMVPEVYDSLFFPSYLSFPLEGKSREAGKGVRGRAPIGCSIAVLTANRRPPERSDAQNVVSRFPFRAIRHGIRIS</sequence>
<comment type="caution">
    <text evidence="1">The sequence shown here is derived from an EMBL/GenBank/DDBJ whole genome shotgun (WGS) entry which is preliminary data.</text>
</comment>
<dbReference type="STRING" id="742743.HMPREF9453_00961"/>
<dbReference type="Proteomes" id="UP000003277">
    <property type="component" value="Unassembled WGS sequence"/>
</dbReference>
<keyword evidence="2" id="KW-1185">Reference proteome</keyword>
<evidence type="ECO:0000313" key="2">
    <source>
        <dbReference type="Proteomes" id="UP000003277"/>
    </source>
</evidence>
<name>H1D023_9FIRM</name>
<gene>
    <name evidence="1" type="ORF">HMPREF9453_00961</name>
</gene>
<protein>
    <submittedName>
        <fullName evidence="1">Uncharacterized protein</fullName>
    </submittedName>
</protein>